<dbReference type="Proteomes" id="UP001142489">
    <property type="component" value="Unassembled WGS sequence"/>
</dbReference>
<keyword evidence="2" id="KW-1185">Reference proteome</keyword>
<sequence length="97" mass="10677">MKNRKASKGPNESVFPSEKHGSCVVELQSIEVTTVNYHQASFSSCTVLFLLKLCHRHRYFSTVQYLLPEVLGSLTVFAYTVGVAGVQKGPSTEVKGQ</sequence>
<dbReference type="EMBL" id="JAPFRF010000011">
    <property type="protein sequence ID" value="KAJ7317479.1"/>
    <property type="molecule type" value="Genomic_DNA"/>
</dbReference>
<comment type="caution">
    <text evidence="1">The sequence shown here is derived from an EMBL/GenBank/DDBJ whole genome shotgun (WGS) entry which is preliminary data.</text>
</comment>
<gene>
    <name evidence="1" type="ORF">JRQ81_003641</name>
</gene>
<accession>A0A9Q0XK54</accession>
<name>A0A9Q0XK54_9SAUR</name>
<evidence type="ECO:0000313" key="1">
    <source>
        <dbReference type="EMBL" id="KAJ7317479.1"/>
    </source>
</evidence>
<proteinExistence type="predicted"/>
<protein>
    <submittedName>
        <fullName evidence="1">Uncharacterized protein</fullName>
    </submittedName>
</protein>
<organism evidence="1 2">
    <name type="scientific">Phrynocephalus forsythii</name>
    <dbReference type="NCBI Taxonomy" id="171643"/>
    <lineage>
        <taxon>Eukaryota</taxon>
        <taxon>Metazoa</taxon>
        <taxon>Chordata</taxon>
        <taxon>Craniata</taxon>
        <taxon>Vertebrata</taxon>
        <taxon>Euteleostomi</taxon>
        <taxon>Lepidosauria</taxon>
        <taxon>Squamata</taxon>
        <taxon>Bifurcata</taxon>
        <taxon>Unidentata</taxon>
        <taxon>Episquamata</taxon>
        <taxon>Toxicofera</taxon>
        <taxon>Iguania</taxon>
        <taxon>Acrodonta</taxon>
        <taxon>Agamidae</taxon>
        <taxon>Agaminae</taxon>
        <taxon>Phrynocephalus</taxon>
    </lineage>
</organism>
<reference evidence="1" key="1">
    <citation type="journal article" date="2023" name="DNA Res.">
        <title>Chromosome-level genome assembly of Phrynocephalus forsythii using third-generation DNA sequencing and Hi-C analysis.</title>
        <authorList>
            <person name="Qi Y."/>
            <person name="Zhao W."/>
            <person name="Zhao Y."/>
            <person name="Niu C."/>
            <person name="Cao S."/>
            <person name="Zhang Y."/>
        </authorList>
    </citation>
    <scope>NUCLEOTIDE SEQUENCE</scope>
    <source>
        <tissue evidence="1">Muscle</tissue>
    </source>
</reference>
<dbReference type="AlphaFoldDB" id="A0A9Q0XK54"/>
<evidence type="ECO:0000313" key="2">
    <source>
        <dbReference type="Proteomes" id="UP001142489"/>
    </source>
</evidence>